<dbReference type="Proteomes" id="UP001501710">
    <property type="component" value="Unassembled WGS sequence"/>
</dbReference>
<feature type="compositionally biased region" description="Basic and acidic residues" evidence="1">
    <location>
        <begin position="1"/>
        <end position="14"/>
    </location>
</feature>
<proteinExistence type="predicted"/>
<dbReference type="EMBL" id="BAABAS010000018">
    <property type="protein sequence ID" value="GAA4237574.1"/>
    <property type="molecule type" value="Genomic_DNA"/>
</dbReference>
<protein>
    <submittedName>
        <fullName evidence="2">Uncharacterized protein</fullName>
    </submittedName>
</protein>
<evidence type="ECO:0000256" key="1">
    <source>
        <dbReference type="SAM" id="MobiDB-lite"/>
    </source>
</evidence>
<reference evidence="3" key="1">
    <citation type="journal article" date="2019" name="Int. J. Syst. Evol. Microbiol.">
        <title>The Global Catalogue of Microorganisms (GCM) 10K type strain sequencing project: providing services to taxonomists for standard genome sequencing and annotation.</title>
        <authorList>
            <consortium name="The Broad Institute Genomics Platform"/>
            <consortium name="The Broad Institute Genome Sequencing Center for Infectious Disease"/>
            <person name="Wu L."/>
            <person name="Ma J."/>
        </authorList>
    </citation>
    <scope>NUCLEOTIDE SEQUENCE [LARGE SCALE GENOMIC DNA]</scope>
    <source>
        <strain evidence="3">JCM 17440</strain>
    </source>
</reference>
<evidence type="ECO:0000313" key="3">
    <source>
        <dbReference type="Proteomes" id="UP001501710"/>
    </source>
</evidence>
<comment type="caution">
    <text evidence="2">The sequence shown here is derived from an EMBL/GenBank/DDBJ whole genome shotgun (WGS) entry which is preliminary data.</text>
</comment>
<organism evidence="2 3">
    <name type="scientific">Actinomadura meridiana</name>
    <dbReference type="NCBI Taxonomy" id="559626"/>
    <lineage>
        <taxon>Bacteria</taxon>
        <taxon>Bacillati</taxon>
        <taxon>Actinomycetota</taxon>
        <taxon>Actinomycetes</taxon>
        <taxon>Streptosporangiales</taxon>
        <taxon>Thermomonosporaceae</taxon>
        <taxon>Actinomadura</taxon>
    </lineage>
</organism>
<feature type="region of interest" description="Disordered" evidence="1">
    <location>
        <begin position="1"/>
        <end position="80"/>
    </location>
</feature>
<feature type="compositionally biased region" description="Low complexity" evidence="1">
    <location>
        <begin position="32"/>
        <end position="50"/>
    </location>
</feature>
<sequence length="284" mass="31574">MAVDRDGSARRIDRAAPGAERASAPPPDRPGAEGAPSRAASRAAARATGGSDRRPLPEPVPEPTPEPVQPEWTRFPQVTDHSGFSFSEREFAFADVTPEQAWDMHTRRSPLGFRPEQWDRCVAELRAALTSDGCGDAEVRLRGPGARFCSSDQMKWFPQNENELRSRVIRRNRGMSDDERLRRADKAVAKYRTAGFSRERPSPIAPFFDSMYKLGIAEEPDGYEFGIATADLSGRFHDLERAAPALHDWSRRWEDATGRTLTLSEGVGPRDDAWIVVEPEGENG</sequence>
<dbReference type="RefSeq" id="WP_344900709.1">
    <property type="nucleotide sequence ID" value="NZ_BAABAS010000018.1"/>
</dbReference>
<gene>
    <name evidence="2" type="ORF">GCM10022254_49970</name>
</gene>
<evidence type="ECO:0000313" key="2">
    <source>
        <dbReference type="EMBL" id="GAA4237574.1"/>
    </source>
</evidence>
<name>A0ABP8CCL8_9ACTN</name>
<feature type="compositionally biased region" description="Pro residues" evidence="1">
    <location>
        <begin position="57"/>
        <end position="68"/>
    </location>
</feature>
<accession>A0ABP8CCL8</accession>
<keyword evidence="3" id="KW-1185">Reference proteome</keyword>